<gene>
    <name evidence="2" type="ORF">BrSP1_32</name>
</gene>
<organism evidence="2 3">
    <name type="scientific">Pseudomonas phage BrSP1</name>
    <dbReference type="NCBI Taxonomy" id="2029635"/>
    <lineage>
        <taxon>Viruses</taxon>
        <taxon>Duplodnaviria</taxon>
        <taxon>Heunggongvirae</taxon>
        <taxon>Uroviricota</taxon>
        <taxon>Caudoviricetes</taxon>
        <taxon>Lindbergviridae</taxon>
        <taxon>Pbunavirus</taxon>
        <taxon>Pbunavirus BrSP1</taxon>
    </lineage>
</organism>
<evidence type="ECO:0000256" key="1">
    <source>
        <dbReference type="SAM" id="MobiDB-lite"/>
    </source>
</evidence>
<name>A0A343KK19_9CAUD</name>
<accession>A0A343KK19</accession>
<evidence type="ECO:0000313" key="3">
    <source>
        <dbReference type="Proteomes" id="UP000263090"/>
    </source>
</evidence>
<dbReference type="Proteomes" id="UP000263090">
    <property type="component" value="Segment"/>
</dbReference>
<dbReference type="EMBL" id="MF623055">
    <property type="protein sequence ID" value="ATI16282.1"/>
    <property type="molecule type" value="Genomic_DNA"/>
</dbReference>
<evidence type="ECO:0008006" key="4">
    <source>
        <dbReference type="Google" id="ProtNLM"/>
    </source>
</evidence>
<reference evidence="2 3" key="1">
    <citation type="submission" date="2017-08" db="EMBL/GenBank/DDBJ databases">
        <title>Complete genome sequence of a Pseudomonas aeruginosa-infecting phage isolated in a water treatment utility located in Sao Paulo, Brazil.</title>
        <authorList>
            <person name="Ardisson-Araujo D.M.P."/>
            <person name="Melo F.L."/>
            <person name="Ribeiro B.M."/>
            <person name="Wolff J.L."/>
        </authorList>
    </citation>
    <scope>NUCLEOTIDE SEQUENCE [LARGE SCALE GENOMIC DNA]</scope>
</reference>
<proteinExistence type="predicted"/>
<protein>
    <recommendedName>
        <fullName evidence="4">Phage protein</fullName>
    </recommendedName>
</protein>
<feature type="compositionally biased region" description="Basic and acidic residues" evidence="1">
    <location>
        <begin position="25"/>
        <end position="35"/>
    </location>
</feature>
<sequence>MSQEEGGANEAAPSGSSGEPGNRPLDVDIRCTPRGDYRRRGFPAFDDSMSGRKTACDRAFSPSGKQQVLSSHTKGIVSMKYVVLKLTVRGMSREVPVIFPDLISHVNMAASAIVALDAECEGFKKAGDKVDITAVSAGFLSSMDIDAKCDGQSDSLGGLKSRESEDDELIRMIDYTHGYVG</sequence>
<keyword evidence="3" id="KW-1185">Reference proteome</keyword>
<evidence type="ECO:0000313" key="2">
    <source>
        <dbReference type="EMBL" id="ATI16282.1"/>
    </source>
</evidence>
<feature type="region of interest" description="Disordered" evidence="1">
    <location>
        <begin position="1"/>
        <end position="35"/>
    </location>
</feature>